<dbReference type="InterPro" id="IPR005791">
    <property type="entry name" value="SecD"/>
</dbReference>
<dbReference type="GO" id="GO:0015450">
    <property type="term" value="F:protein-transporting ATPase activity"/>
    <property type="evidence" value="ECO:0007669"/>
    <property type="project" value="InterPro"/>
</dbReference>
<dbReference type="PANTHER" id="PTHR30081">
    <property type="entry name" value="PROTEIN-EXPORT MEMBRANE PROTEIN SEC"/>
    <property type="match status" value="1"/>
</dbReference>
<comment type="similarity">
    <text evidence="9">Belongs to the SecD/SecF family. SecD subfamily.</text>
</comment>
<dbReference type="InterPro" id="IPR048634">
    <property type="entry name" value="SecD_SecF_C"/>
</dbReference>
<dbReference type="SUPFAM" id="SSF82866">
    <property type="entry name" value="Multidrug efflux transporter AcrB transmembrane domain"/>
    <property type="match status" value="1"/>
</dbReference>
<dbReference type="GO" id="GO:0005886">
    <property type="term" value="C:plasma membrane"/>
    <property type="evidence" value="ECO:0007669"/>
    <property type="project" value="UniProtKB-SubCell"/>
</dbReference>
<dbReference type="NCBIfam" id="TIGR00916">
    <property type="entry name" value="2A0604s01"/>
    <property type="match status" value="1"/>
</dbReference>
<dbReference type="NCBIfam" id="TIGR01129">
    <property type="entry name" value="secD"/>
    <property type="match status" value="1"/>
</dbReference>
<evidence type="ECO:0000313" key="13">
    <source>
        <dbReference type="EMBL" id="TKJ38556.1"/>
    </source>
</evidence>
<dbReference type="GO" id="GO:0065002">
    <property type="term" value="P:intracellular protein transmembrane transport"/>
    <property type="evidence" value="ECO:0007669"/>
    <property type="project" value="UniProtKB-UniRule"/>
</dbReference>
<dbReference type="FunFam" id="1.20.1640.10:FF:000004">
    <property type="entry name" value="Protein translocase subunit SecD"/>
    <property type="match status" value="1"/>
</dbReference>
<evidence type="ECO:0000259" key="10">
    <source>
        <dbReference type="Pfam" id="PF02355"/>
    </source>
</evidence>
<evidence type="ECO:0000259" key="12">
    <source>
        <dbReference type="Pfam" id="PF22599"/>
    </source>
</evidence>
<evidence type="ECO:0000256" key="7">
    <source>
        <dbReference type="ARBA" id="ARBA00023010"/>
    </source>
</evidence>
<dbReference type="InterPro" id="IPR048631">
    <property type="entry name" value="SecD_1st"/>
</dbReference>
<dbReference type="HAMAP" id="MF_01463_B">
    <property type="entry name" value="SecD_B"/>
    <property type="match status" value="1"/>
</dbReference>
<dbReference type="InterPro" id="IPR054384">
    <property type="entry name" value="SecDF_P1_head"/>
</dbReference>
<proteinExistence type="inferred from homology"/>
<evidence type="ECO:0000256" key="9">
    <source>
        <dbReference type="HAMAP-Rule" id="MF_01463"/>
    </source>
</evidence>
<feature type="transmembrane region" description="Helical" evidence="9">
    <location>
        <begin position="563"/>
        <end position="581"/>
    </location>
</feature>
<dbReference type="Gene3D" id="3.30.1360.200">
    <property type="match status" value="1"/>
</dbReference>
<evidence type="ECO:0000256" key="1">
    <source>
        <dbReference type="ARBA" id="ARBA00004651"/>
    </source>
</evidence>
<evidence type="ECO:0000256" key="4">
    <source>
        <dbReference type="ARBA" id="ARBA00022692"/>
    </source>
</evidence>
<evidence type="ECO:0000256" key="5">
    <source>
        <dbReference type="ARBA" id="ARBA00022927"/>
    </source>
</evidence>
<dbReference type="Gene3D" id="1.20.1640.10">
    <property type="entry name" value="Multidrug efflux transporter AcrB transmembrane domain"/>
    <property type="match status" value="1"/>
</dbReference>
<dbReference type="Pfam" id="PF21760">
    <property type="entry name" value="SecD_1st"/>
    <property type="match status" value="1"/>
</dbReference>
<comment type="caution">
    <text evidence="13">The sequence shown here is derived from an EMBL/GenBank/DDBJ whole genome shotgun (WGS) entry which is preliminary data.</text>
</comment>
<comment type="function">
    <text evidence="9">Part of the Sec protein translocase complex. Interacts with the SecYEG preprotein conducting channel. SecDF uses the proton motive force (PMF) to complete protein translocation after the ATP-dependent function of SecA.</text>
</comment>
<dbReference type="PANTHER" id="PTHR30081:SF1">
    <property type="entry name" value="PROTEIN TRANSLOCASE SUBUNIT SECD"/>
    <property type="match status" value="1"/>
</dbReference>
<dbReference type="GO" id="GO:0043952">
    <property type="term" value="P:protein transport by the Sec complex"/>
    <property type="evidence" value="ECO:0007669"/>
    <property type="project" value="UniProtKB-UniRule"/>
</dbReference>
<feature type="transmembrane region" description="Helical" evidence="9">
    <location>
        <begin position="658"/>
        <end position="682"/>
    </location>
</feature>
<keyword evidence="7 9" id="KW-0811">Translocation</keyword>
<feature type="transmembrane region" description="Helical" evidence="9">
    <location>
        <begin position="7"/>
        <end position="25"/>
    </location>
</feature>
<dbReference type="InterPro" id="IPR055344">
    <property type="entry name" value="SecD_SecF_C_bact"/>
</dbReference>
<keyword evidence="4 9" id="KW-0812">Transmembrane</keyword>
<evidence type="ECO:0000256" key="3">
    <source>
        <dbReference type="ARBA" id="ARBA00022475"/>
    </source>
</evidence>
<dbReference type="InterPro" id="IPR001036">
    <property type="entry name" value="Acrflvin-R"/>
</dbReference>
<keyword evidence="8 9" id="KW-0472">Membrane</keyword>
<reference evidence="13 14" key="1">
    <citation type="submission" date="2017-06" db="EMBL/GenBank/DDBJ databases">
        <title>Novel microbial phyla capable of carbon fixation and sulfur reduction in deep-sea sediments.</title>
        <authorList>
            <person name="Huang J."/>
            <person name="Baker B."/>
            <person name="Wang Y."/>
        </authorList>
    </citation>
    <scope>NUCLEOTIDE SEQUENCE [LARGE SCALE GENOMIC DNA]</scope>
    <source>
        <strain evidence="13">B3_LCP</strain>
    </source>
</reference>
<keyword evidence="6 9" id="KW-1133">Transmembrane helix</keyword>
<gene>
    <name evidence="9 13" type="primary">secD</name>
    <name evidence="13" type="ORF">CEE37_12385</name>
</gene>
<feature type="transmembrane region" description="Helical" evidence="9">
    <location>
        <begin position="537"/>
        <end position="556"/>
    </location>
</feature>
<keyword evidence="3 9" id="KW-1003">Cell membrane</keyword>
<protein>
    <recommendedName>
        <fullName evidence="9">Protein translocase subunit SecD</fullName>
    </recommendedName>
</protein>
<evidence type="ECO:0000256" key="8">
    <source>
        <dbReference type="ARBA" id="ARBA00023136"/>
    </source>
</evidence>
<evidence type="ECO:0000259" key="11">
    <source>
        <dbReference type="Pfam" id="PF21760"/>
    </source>
</evidence>
<feature type="transmembrane region" description="Helical" evidence="9">
    <location>
        <begin position="587"/>
        <end position="606"/>
    </location>
</feature>
<dbReference type="GO" id="GO:0006605">
    <property type="term" value="P:protein targeting"/>
    <property type="evidence" value="ECO:0007669"/>
    <property type="project" value="UniProtKB-UniRule"/>
</dbReference>
<dbReference type="PRINTS" id="PR00702">
    <property type="entry name" value="ACRIFLAVINRP"/>
</dbReference>
<dbReference type="Pfam" id="PF02355">
    <property type="entry name" value="SecD_SecF_C"/>
    <property type="match status" value="1"/>
</dbReference>
<accession>A0A532UUC7</accession>
<comment type="subunit">
    <text evidence="9">Forms a complex with SecF. Part of the essential Sec protein translocation apparatus which comprises SecA, SecYEG and auxiliary proteins SecDF. Other proteins may also be involved.</text>
</comment>
<dbReference type="Gene3D" id="3.30.70.3220">
    <property type="match status" value="1"/>
</dbReference>
<feature type="domain" description="Protein translocase subunit SecDF P1" evidence="11">
    <location>
        <begin position="201"/>
        <end position="258"/>
    </location>
</feature>
<organism evidence="13 14">
    <name type="scientific">candidate division LCP-89 bacterium B3_LCP</name>
    <dbReference type="NCBI Taxonomy" id="2012998"/>
    <lineage>
        <taxon>Bacteria</taxon>
        <taxon>Pseudomonadati</taxon>
        <taxon>Bacteria division LCP-89</taxon>
    </lineage>
</organism>
<dbReference type="AlphaFoldDB" id="A0A532UUC7"/>
<dbReference type="InterPro" id="IPR022813">
    <property type="entry name" value="SecD/SecF_arch_bac"/>
</dbReference>
<keyword evidence="2 9" id="KW-0813">Transport</keyword>
<sequence>MKKRNTAFRLGMTIFFILIALYYLYPTYRYNKLEENQDLEVQALAELTGAPAIDLQRAVVEGRGNDVMNLVAAAEDLEEAQLTVANEKARYLIGEFADKLDKDRKRSLKLGLDLQGGMRLVLEVNLVELMSQLAKNRDAQFDTLLVDVSQRLKDPTADFDQTVLTAFEESKVRLSRYFLETQASNRQILDYLKEEADDAITRSLEIMYNRVDQFGVSEPSITRQGKRRIVVALPGVQDPARARDLIGKTALLEFKLLSEPEIAQGILESIDEFLRQEKGLISEKDTLDTATADTVVTESETEEVEPAPVAKDQVVDAADLFGTETDLTTLGEDASLVVAEGIMDEHPFYALLRNVGEGIAVISQNRRAVDIILARPDIREIIPQDVEFLWSNDTMQGPDGKEYWNLYVVNSQEEMTGTYLTKAEVEIGSGGSPGTEGQAIVSLAMNRKGARIFSRVTGANVGRKLAIVLDKHVYMAPVIKVKIPDGRAIIEGSDSMEEARDLAIVLRAGALPAPVDFIEERTVGPSLGADSIAKGKFSALLAFALVALFMLIYYRFAGILADFALILNILFLMAILAGFQGTLTMPGIAGIILTIGMAVDANVLIYERIREELRTGKTVRASIDAGYARATVTVLDANITTIIAAVVLFQFGTGPIKGFALTLMIGIVASLYTALIGTRLLFDLYTQKFAPKKLSI</sequence>
<comment type="subcellular location">
    <subcellularLocation>
        <location evidence="1 9">Cell membrane</location>
        <topology evidence="1 9">Multi-pass membrane protein</topology>
    </subcellularLocation>
</comment>
<name>A0A532UUC7_UNCL8</name>
<feature type="transmembrane region" description="Helical" evidence="9">
    <location>
        <begin position="627"/>
        <end position="652"/>
    </location>
</feature>
<dbReference type="EMBL" id="NJBN01000009">
    <property type="protein sequence ID" value="TKJ38556.1"/>
    <property type="molecule type" value="Genomic_DNA"/>
</dbReference>
<evidence type="ECO:0000256" key="6">
    <source>
        <dbReference type="ARBA" id="ARBA00022989"/>
    </source>
</evidence>
<dbReference type="Pfam" id="PF22599">
    <property type="entry name" value="SecDF_P1_head"/>
    <property type="match status" value="1"/>
</dbReference>
<feature type="domain" description="SecDF P1 head subdomain" evidence="12">
    <location>
        <begin position="406"/>
        <end position="513"/>
    </location>
</feature>
<evidence type="ECO:0000313" key="14">
    <source>
        <dbReference type="Proteomes" id="UP000319619"/>
    </source>
</evidence>
<dbReference type="Proteomes" id="UP000319619">
    <property type="component" value="Unassembled WGS sequence"/>
</dbReference>
<feature type="domain" description="Protein export membrane protein SecD/SecF C-terminal" evidence="10">
    <location>
        <begin position="517"/>
        <end position="680"/>
    </location>
</feature>
<evidence type="ECO:0000256" key="2">
    <source>
        <dbReference type="ARBA" id="ARBA00022448"/>
    </source>
</evidence>
<keyword evidence="5 9" id="KW-0653">Protein transport</keyword>